<evidence type="ECO:0000313" key="7">
    <source>
        <dbReference type="Proteomes" id="UP000781958"/>
    </source>
</evidence>
<keyword evidence="2 6" id="KW-0238">DNA-binding</keyword>
<dbReference type="PANTHER" id="PTHR33204:SF17">
    <property type="entry name" value="TRANSCRIPTIONAL REGULATORY PROTEIN"/>
    <property type="match status" value="1"/>
</dbReference>
<dbReference type="SUPFAM" id="SSF46785">
    <property type="entry name" value="Winged helix' DNA-binding domain"/>
    <property type="match status" value="1"/>
</dbReference>
<feature type="domain" description="HTH hxlR-type" evidence="5">
    <location>
        <begin position="11"/>
        <end position="108"/>
    </location>
</feature>
<sequence length="157" mass="17820">MRRKSFSEMKCPVAQSLERVGEWWSILIMRDALRGLSRFDEFQKSLDIAPNILSRRLNDLVEHGLLEKRRYCDAPPRDEYVPTEIGRDFRSVILAMLAWGNRHFAPDGKAVVLMNTDTGEEADPILVDRVSGRPVSDPAFKTARGPAADETTPYSRS</sequence>
<comment type="caution">
    <text evidence="6">The sequence shown here is derived from an EMBL/GenBank/DDBJ whole genome shotgun (WGS) entry which is preliminary data.</text>
</comment>
<evidence type="ECO:0000256" key="4">
    <source>
        <dbReference type="SAM" id="MobiDB-lite"/>
    </source>
</evidence>
<evidence type="ECO:0000256" key="2">
    <source>
        <dbReference type="ARBA" id="ARBA00023125"/>
    </source>
</evidence>
<dbReference type="InterPro" id="IPR036388">
    <property type="entry name" value="WH-like_DNA-bd_sf"/>
</dbReference>
<evidence type="ECO:0000256" key="3">
    <source>
        <dbReference type="ARBA" id="ARBA00023163"/>
    </source>
</evidence>
<keyword evidence="7" id="KW-1185">Reference proteome</keyword>
<protein>
    <submittedName>
        <fullName evidence="6">DNA-binding HxlR family transcriptional regulator</fullName>
    </submittedName>
</protein>
<dbReference type="EMBL" id="JAGINP010000012">
    <property type="protein sequence ID" value="MBP2293741.1"/>
    <property type="molecule type" value="Genomic_DNA"/>
</dbReference>
<dbReference type="PANTHER" id="PTHR33204">
    <property type="entry name" value="TRANSCRIPTIONAL REGULATOR, MARR FAMILY"/>
    <property type="match status" value="1"/>
</dbReference>
<dbReference type="RefSeq" id="WP_209767664.1">
    <property type="nucleotide sequence ID" value="NZ_JAGINP010000012.1"/>
</dbReference>
<reference evidence="6 7" key="1">
    <citation type="submission" date="2021-03" db="EMBL/GenBank/DDBJ databases">
        <title>Genomic Encyclopedia of Type Strains, Phase III (KMG-III): the genomes of soil and plant-associated and newly described type strains.</title>
        <authorList>
            <person name="Whitman W."/>
        </authorList>
    </citation>
    <scope>NUCLEOTIDE SEQUENCE [LARGE SCALE GENOMIC DNA]</scope>
    <source>
        <strain evidence="6 7">IMMIB AFH-6</strain>
    </source>
</reference>
<proteinExistence type="predicted"/>
<gene>
    <name evidence="6" type="ORF">J2851_003525</name>
</gene>
<dbReference type="Pfam" id="PF01638">
    <property type="entry name" value="HxlR"/>
    <property type="match status" value="1"/>
</dbReference>
<evidence type="ECO:0000256" key="1">
    <source>
        <dbReference type="ARBA" id="ARBA00023015"/>
    </source>
</evidence>
<dbReference type="InterPro" id="IPR002577">
    <property type="entry name" value="HTH_HxlR"/>
</dbReference>
<feature type="region of interest" description="Disordered" evidence="4">
    <location>
        <begin position="130"/>
        <end position="157"/>
    </location>
</feature>
<dbReference type="InterPro" id="IPR036390">
    <property type="entry name" value="WH_DNA-bd_sf"/>
</dbReference>
<keyword evidence="3" id="KW-0804">Transcription</keyword>
<dbReference type="PROSITE" id="PS51118">
    <property type="entry name" value="HTH_HXLR"/>
    <property type="match status" value="1"/>
</dbReference>
<accession>A0ABS4SMG1</accession>
<dbReference type="Gene3D" id="1.10.10.10">
    <property type="entry name" value="Winged helix-like DNA-binding domain superfamily/Winged helix DNA-binding domain"/>
    <property type="match status" value="1"/>
</dbReference>
<organism evidence="6 7">
    <name type="scientific">Azospirillum rugosum</name>
    <dbReference type="NCBI Taxonomy" id="416170"/>
    <lineage>
        <taxon>Bacteria</taxon>
        <taxon>Pseudomonadati</taxon>
        <taxon>Pseudomonadota</taxon>
        <taxon>Alphaproteobacteria</taxon>
        <taxon>Rhodospirillales</taxon>
        <taxon>Azospirillaceae</taxon>
        <taxon>Azospirillum</taxon>
    </lineage>
</organism>
<evidence type="ECO:0000313" key="6">
    <source>
        <dbReference type="EMBL" id="MBP2293741.1"/>
    </source>
</evidence>
<evidence type="ECO:0000259" key="5">
    <source>
        <dbReference type="PROSITE" id="PS51118"/>
    </source>
</evidence>
<name>A0ABS4SMG1_9PROT</name>
<dbReference type="Proteomes" id="UP000781958">
    <property type="component" value="Unassembled WGS sequence"/>
</dbReference>
<dbReference type="GO" id="GO:0003677">
    <property type="term" value="F:DNA binding"/>
    <property type="evidence" value="ECO:0007669"/>
    <property type="project" value="UniProtKB-KW"/>
</dbReference>
<keyword evidence="1" id="KW-0805">Transcription regulation</keyword>